<comment type="caution">
    <text evidence="2">The sequence shown here is derived from an EMBL/GenBank/DDBJ whole genome shotgun (WGS) entry which is preliminary data.</text>
</comment>
<dbReference type="Pfam" id="PF12697">
    <property type="entry name" value="Abhydrolase_6"/>
    <property type="match status" value="1"/>
</dbReference>
<protein>
    <submittedName>
        <fullName evidence="2">Alpha beta-Hydrolase</fullName>
    </submittedName>
</protein>
<proteinExistence type="predicted"/>
<dbReference type="OrthoDB" id="190201at2759"/>
<dbReference type="Gene3D" id="3.40.50.1820">
    <property type="entry name" value="alpha/beta hydrolase"/>
    <property type="match status" value="1"/>
</dbReference>
<name>A0A9P5B8X3_9HYPO</name>
<sequence>MGSSTANVFSFMASILKNKALSPPNTRRWLKPNTFTSTWSASVGSPCEIYRVDNLASDGRIIDLYTKGGTLSGYQSGMVMIPHTGLTKVKDVTCITWHMLNRFIYKELAMDHFEFRSTEVLTVHGTYSISAQLCIPADGKKSDVLQIATHGFGFDQRYWDPELKPEEYSHVDAALAKGYSILTYDRLGTGKSSKADGYNEVQLGLQITGKRPQKAFYDYKPEKVVHIGHSFGSATTSGLLSLHGNLSDGAILTGFLPNNQRGKIFLKKGSFEVEALEYAEKTKQTGTVGELSSGMIGQPVTEFKGPPPVLHRRE</sequence>
<reference evidence="2" key="1">
    <citation type="submission" date="2020-01" db="EMBL/GenBank/DDBJ databases">
        <title>Identification and distribution of gene clusters putatively required for synthesis of sphingolipid metabolism inhibitors in phylogenetically diverse species of the filamentous fungus Fusarium.</title>
        <authorList>
            <person name="Kim H.-S."/>
            <person name="Busman M."/>
            <person name="Brown D.W."/>
            <person name="Divon H."/>
            <person name="Uhlig S."/>
            <person name="Proctor R.H."/>
        </authorList>
    </citation>
    <scope>NUCLEOTIDE SEQUENCE</scope>
    <source>
        <strain evidence="2">NRRL 31653</strain>
    </source>
</reference>
<dbReference type="Proteomes" id="UP000737391">
    <property type="component" value="Unassembled WGS sequence"/>
</dbReference>
<dbReference type="AlphaFoldDB" id="A0A9P5B8X3"/>
<evidence type="ECO:0000313" key="2">
    <source>
        <dbReference type="EMBL" id="KAF4497072.1"/>
    </source>
</evidence>
<organism evidence="2 3">
    <name type="scientific">Fusarium agapanthi</name>
    <dbReference type="NCBI Taxonomy" id="1803897"/>
    <lineage>
        <taxon>Eukaryota</taxon>
        <taxon>Fungi</taxon>
        <taxon>Dikarya</taxon>
        <taxon>Ascomycota</taxon>
        <taxon>Pezizomycotina</taxon>
        <taxon>Sordariomycetes</taxon>
        <taxon>Hypocreomycetidae</taxon>
        <taxon>Hypocreales</taxon>
        <taxon>Nectriaceae</taxon>
        <taxon>Fusarium</taxon>
        <taxon>Fusarium fujikuroi species complex</taxon>
    </lineage>
</organism>
<dbReference type="EMBL" id="LUFC02000469">
    <property type="protein sequence ID" value="KAF4497072.1"/>
    <property type="molecule type" value="Genomic_DNA"/>
</dbReference>
<dbReference type="SUPFAM" id="SSF53474">
    <property type="entry name" value="alpha/beta-Hydrolases"/>
    <property type="match status" value="1"/>
</dbReference>
<dbReference type="InterPro" id="IPR029058">
    <property type="entry name" value="AB_hydrolase_fold"/>
</dbReference>
<gene>
    <name evidence="2" type="ORF">FAGAP_6767</name>
</gene>
<accession>A0A9P5B8X3</accession>
<evidence type="ECO:0000259" key="1">
    <source>
        <dbReference type="Pfam" id="PF12697"/>
    </source>
</evidence>
<keyword evidence="3" id="KW-1185">Reference proteome</keyword>
<feature type="domain" description="AB hydrolase-1" evidence="1">
    <location>
        <begin position="150"/>
        <end position="249"/>
    </location>
</feature>
<evidence type="ECO:0000313" key="3">
    <source>
        <dbReference type="Proteomes" id="UP000737391"/>
    </source>
</evidence>
<dbReference type="InterPro" id="IPR000073">
    <property type="entry name" value="AB_hydrolase_1"/>
</dbReference>